<dbReference type="InterPro" id="IPR038475">
    <property type="entry name" value="RecG_C_sf"/>
</dbReference>
<dbReference type="Gene3D" id="3.30.565.60">
    <property type="match status" value="1"/>
</dbReference>
<dbReference type="Proteomes" id="UP000277582">
    <property type="component" value="Unassembled WGS sequence"/>
</dbReference>
<evidence type="ECO:0000256" key="1">
    <source>
        <dbReference type="ARBA" id="ARBA00023015"/>
    </source>
</evidence>
<dbReference type="PROSITE" id="PS50987">
    <property type="entry name" value="HTH_ARSR_2"/>
    <property type="match status" value="1"/>
</dbReference>
<proteinExistence type="predicted"/>
<organism evidence="5 6">
    <name type="scientific">Candidatus Methanodesulfokora washburnensis</name>
    <dbReference type="NCBI Taxonomy" id="2478471"/>
    <lineage>
        <taxon>Archaea</taxon>
        <taxon>Thermoproteota</taxon>
        <taxon>Candidatus Korarchaeia</taxon>
        <taxon>Candidatus Korarchaeia incertae sedis</taxon>
        <taxon>Candidatus Methanodesulfokora</taxon>
    </lineage>
</organism>
<evidence type="ECO:0000259" key="4">
    <source>
        <dbReference type="PROSITE" id="PS51000"/>
    </source>
</evidence>
<evidence type="ECO:0000256" key="2">
    <source>
        <dbReference type="ARBA" id="ARBA00023163"/>
    </source>
</evidence>
<dbReference type="Pfam" id="PF13749">
    <property type="entry name" value="HATPase_c_4"/>
    <property type="match status" value="1"/>
</dbReference>
<dbReference type="AlphaFoldDB" id="A0A429GU18"/>
<dbReference type="Gene3D" id="3.30.950.30">
    <property type="entry name" value="Schlafen, AAA domain"/>
    <property type="match status" value="1"/>
</dbReference>
<dbReference type="PANTHER" id="PTHR30595:SF6">
    <property type="entry name" value="SCHLAFEN ALBA-2 DOMAIN-CONTAINING PROTEIN"/>
    <property type="match status" value="1"/>
</dbReference>
<keyword evidence="2" id="KW-0804">Transcription</keyword>
<dbReference type="PANTHER" id="PTHR30595">
    <property type="entry name" value="GLPR-RELATED TRANSCRIPTIONAL REPRESSOR"/>
    <property type="match status" value="1"/>
</dbReference>
<dbReference type="InterPro" id="IPR036388">
    <property type="entry name" value="WH-like_DNA-bd_sf"/>
</dbReference>
<dbReference type="Pfam" id="PF04326">
    <property type="entry name" value="SLFN_AlbA_2"/>
    <property type="match status" value="1"/>
</dbReference>
<dbReference type="EMBL" id="RCOS01000044">
    <property type="protein sequence ID" value="RSN77137.1"/>
    <property type="molecule type" value="Genomic_DNA"/>
</dbReference>
<reference evidence="5 6" key="1">
    <citation type="submission" date="2018-10" db="EMBL/GenBank/DDBJ databases">
        <title>Co-occurring genomic capacity for anaerobic methane metabolism and dissimilatory sulfite reduction discovered in the Korarchaeota.</title>
        <authorList>
            <person name="Mckay L.J."/>
            <person name="Dlakic M."/>
            <person name="Fields M.W."/>
            <person name="Delmont T.O."/>
            <person name="Eren A.M."/>
            <person name="Jay Z.J."/>
            <person name="Klingelsmith K.B."/>
            <person name="Rusch D.B."/>
            <person name="Inskeep W.P."/>
        </authorList>
    </citation>
    <scope>NUCLEOTIDE SEQUENCE [LARGE SCALE GENOMIC DNA]</scope>
    <source>
        <strain evidence="5 6">MDKW</strain>
    </source>
</reference>
<dbReference type="InterPro" id="IPR001845">
    <property type="entry name" value="HTH_ArsR_DNA-bd_dom"/>
</dbReference>
<feature type="domain" description="HTH deoR-type" evidence="4">
    <location>
        <begin position="372"/>
        <end position="427"/>
    </location>
</feature>
<dbReference type="GO" id="GO:0003700">
    <property type="term" value="F:DNA-binding transcription factor activity"/>
    <property type="evidence" value="ECO:0007669"/>
    <property type="project" value="InterPro"/>
</dbReference>
<keyword evidence="1" id="KW-0805">Transcription regulation</keyword>
<dbReference type="InterPro" id="IPR007421">
    <property type="entry name" value="Schlafen_AlbA_2_dom"/>
</dbReference>
<sequence>MMDKTEGETLEFKRSLSDFDEVLATVSAFSNTKGGTILIGVDDSGEIIGVDLGKRTLEEIASRIAQNTDPRVYPEITVKKMGGKNIIEIRVSERSDKPVFAKGIAYKRVGRSNIKMDRDEILNLLRGTYEFSYEDVEIASIDEIDLNKVKSFIHRAKEVRSVSVPEDELAVLRNLGLIDEKARLAALLLFGRNPQSRVPWAIVKIGRFLSERAMPIFEKEIEGDLIEQIERSYAEVLSLIRKETRVVNLRREEILEYPAEALRELIVNAVSHRDYSIKSPVYIKIYDDKIIIENPGGLPPGITVDELKRPHRSVLRNPKIANVLYNLGYVEKWGVGTLEVMKKCLLNGNGEPIFQSNGFFKVEIKSRYLSAIDDRERAILEYIRKNGKASRSDLEKILKLRESSVRKILEKLQRRGLIVKEGGGKNTVYRLAY</sequence>
<evidence type="ECO:0000313" key="6">
    <source>
        <dbReference type="Proteomes" id="UP000277582"/>
    </source>
</evidence>
<dbReference type="InterPro" id="IPR001034">
    <property type="entry name" value="DeoR_HTH"/>
</dbReference>
<comment type="caution">
    <text evidence="5">The sequence shown here is derived from an EMBL/GenBank/DDBJ whole genome shotgun (WGS) entry which is preliminary data.</text>
</comment>
<evidence type="ECO:0000259" key="3">
    <source>
        <dbReference type="PROSITE" id="PS50987"/>
    </source>
</evidence>
<dbReference type="Pfam" id="PF13412">
    <property type="entry name" value="HTH_24"/>
    <property type="match status" value="1"/>
</dbReference>
<protein>
    <submittedName>
        <fullName evidence="5">Winged helix-turn-helix transcriptional regulator</fullName>
    </submittedName>
</protein>
<name>A0A429GU18_9CREN</name>
<dbReference type="InterPro" id="IPR038461">
    <property type="entry name" value="Schlafen_AlbA_2_dom_sf"/>
</dbReference>
<accession>A0A429GU18</accession>
<dbReference type="SUPFAM" id="SSF46785">
    <property type="entry name" value="Winged helix' DNA-binding domain"/>
    <property type="match status" value="1"/>
</dbReference>
<dbReference type="InterPro" id="IPR011991">
    <property type="entry name" value="ArsR-like_HTH"/>
</dbReference>
<feature type="domain" description="HTH arsR-type" evidence="3">
    <location>
        <begin position="357"/>
        <end position="433"/>
    </location>
</feature>
<keyword evidence="6" id="KW-1185">Reference proteome</keyword>
<dbReference type="InterPro" id="IPR036390">
    <property type="entry name" value="WH_DNA-bd_sf"/>
</dbReference>
<evidence type="ECO:0000313" key="5">
    <source>
        <dbReference type="EMBL" id="RSN77137.1"/>
    </source>
</evidence>
<dbReference type="Gene3D" id="1.10.10.10">
    <property type="entry name" value="Winged helix-like DNA-binding domain superfamily/Winged helix DNA-binding domain"/>
    <property type="match status" value="1"/>
</dbReference>
<dbReference type="PROSITE" id="PS51000">
    <property type="entry name" value="HTH_DEOR_2"/>
    <property type="match status" value="1"/>
</dbReference>
<dbReference type="CDD" id="cd00090">
    <property type="entry name" value="HTH_ARSR"/>
    <property type="match status" value="1"/>
</dbReference>
<gene>
    <name evidence="5" type="ORF">D6D85_03020</name>
</gene>